<dbReference type="InterPro" id="IPR023214">
    <property type="entry name" value="HAD_sf"/>
</dbReference>
<dbReference type="GO" id="GO:0006281">
    <property type="term" value="P:DNA repair"/>
    <property type="evidence" value="ECO:0007669"/>
    <property type="project" value="TreeGrafter"/>
</dbReference>
<dbReference type="PANTHER" id="PTHR43434">
    <property type="entry name" value="PHOSPHOGLYCOLATE PHOSPHATASE"/>
    <property type="match status" value="1"/>
</dbReference>
<dbReference type="GO" id="GO:0008967">
    <property type="term" value="F:phosphoglycolate phosphatase activity"/>
    <property type="evidence" value="ECO:0007669"/>
    <property type="project" value="TreeGrafter"/>
</dbReference>
<protein>
    <submittedName>
        <fullName evidence="1">HAD family hydrolase</fullName>
    </submittedName>
</protein>
<dbReference type="Proteomes" id="UP000516696">
    <property type="component" value="Chromosome"/>
</dbReference>
<dbReference type="SFLD" id="SFLDG01129">
    <property type="entry name" value="C1.5:_HAD__Beta-PGM__Phosphata"/>
    <property type="match status" value="1"/>
</dbReference>
<reference evidence="1 2" key="1">
    <citation type="submission" date="2020-03" db="EMBL/GenBank/DDBJ databases">
        <title>Characterization of ganglioside-mimicking enterococci.</title>
        <authorList>
            <person name="Patry R.T."/>
            <person name="Nothaft H."/>
            <person name="Bridger R."/>
            <person name="Shajahan A."/>
            <person name="Huynh S."/>
            <person name="Sanchez S."/>
            <person name="Azadi P."/>
            <person name="Cooper K."/>
            <person name="Miller W.G."/>
            <person name="Parker C.T."/>
            <person name="Wells L."/>
            <person name="Szymanski C.M."/>
        </authorList>
    </citation>
    <scope>NUCLEOTIDE SEQUENCE [LARGE SCALE GENOMIC DNA]</scope>
    <source>
        <strain evidence="1 2">EGM181</strain>
    </source>
</reference>
<dbReference type="SUPFAM" id="SSF56784">
    <property type="entry name" value="HAD-like"/>
    <property type="match status" value="1"/>
</dbReference>
<sequence>MKGEDGMRTKGLIFDFDGTLGDSRECGILATQKAFSDIGLMIPDEKTIEYYMGIPIEKSFLEMAHRQLSEEKLMELLTIFRSRYQFFEEKSLKVFDGIPELLTILKEQGIKCFVVSSKKTDILNRNLKGLGIAAFFAETIGSDKVTHYKPHPEGITIILKNHGLQKDEVRMIGDATFDIEMGQAAGVGTVAVAWGSHTKEALLAVRPDFFIEHPLDLIETL</sequence>
<evidence type="ECO:0000313" key="1">
    <source>
        <dbReference type="EMBL" id="QOG28339.1"/>
    </source>
</evidence>
<dbReference type="AlphaFoldDB" id="A0AAE7T0U4"/>
<dbReference type="Gene3D" id="3.40.50.1000">
    <property type="entry name" value="HAD superfamily/HAD-like"/>
    <property type="match status" value="1"/>
</dbReference>
<dbReference type="Gene3D" id="1.10.150.240">
    <property type="entry name" value="Putative phosphatase, domain 2"/>
    <property type="match status" value="1"/>
</dbReference>
<proteinExistence type="predicted"/>
<dbReference type="NCBIfam" id="TIGR01549">
    <property type="entry name" value="HAD-SF-IA-v1"/>
    <property type="match status" value="1"/>
</dbReference>
<dbReference type="InterPro" id="IPR041492">
    <property type="entry name" value="HAD_2"/>
</dbReference>
<dbReference type="InterPro" id="IPR006439">
    <property type="entry name" value="HAD-SF_hydro_IA"/>
</dbReference>
<keyword evidence="1" id="KW-0378">Hydrolase</keyword>
<dbReference type="SFLD" id="SFLDG01135">
    <property type="entry name" value="C1.5.6:_HAD__Beta-PGM__Phospha"/>
    <property type="match status" value="1"/>
</dbReference>
<dbReference type="FunFam" id="3.40.50.1000:FF:000022">
    <property type="entry name" value="Phosphoglycolate phosphatase"/>
    <property type="match status" value="1"/>
</dbReference>
<name>A0AAE7T0U4_ENTGA</name>
<dbReference type="GO" id="GO:0005829">
    <property type="term" value="C:cytosol"/>
    <property type="evidence" value="ECO:0007669"/>
    <property type="project" value="TreeGrafter"/>
</dbReference>
<gene>
    <name evidence="1" type="ORF">EGM181_14280</name>
</gene>
<evidence type="ECO:0000313" key="2">
    <source>
        <dbReference type="Proteomes" id="UP000516696"/>
    </source>
</evidence>
<dbReference type="PRINTS" id="PR00413">
    <property type="entry name" value="HADHALOGNASE"/>
</dbReference>
<dbReference type="InterPro" id="IPR036412">
    <property type="entry name" value="HAD-like_sf"/>
</dbReference>
<dbReference type="PANTHER" id="PTHR43434:SF26">
    <property type="entry name" value="PYROPHOSPHATASE PPAX"/>
    <property type="match status" value="1"/>
</dbReference>
<organism evidence="1 2">
    <name type="scientific">Enterococcus gallinarum</name>
    <dbReference type="NCBI Taxonomy" id="1353"/>
    <lineage>
        <taxon>Bacteria</taxon>
        <taxon>Bacillati</taxon>
        <taxon>Bacillota</taxon>
        <taxon>Bacilli</taxon>
        <taxon>Lactobacillales</taxon>
        <taxon>Enterococcaceae</taxon>
        <taxon>Enterococcus</taxon>
    </lineage>
</organism>
<accession>A0AAE7T0U4</accession>
<dbReference type="InterPro" id="IPR050155">
    <property type="entry name" value="HAD-like_hydrolase_sf"/>
</dbReference>
<dbReference type="EMBL" id="CP050485">
    <property type="protein sequence ID" value="QOG28339.1"/>
    <property type="molecule type" value="Genomic_DNA"/>
</dbReference>
<dbReference type="Pfam" id="PF13419">
    <property type="entry name" value="HAD_2"/>
    <property type="match status" value="1"/>
</dbReference>
<dbReference type="SFLD" id="SFLDS00003">
    <property type="entry name" value="Haloacid_Dehalogenase"/>
    <property type="match status" value="1"/>
</dbReference>
<dbReference type="InterPro" id="IPR023198">
    <property type="entry name" value="PGP-like_dom2"/>
</dbReference>